<evidence type="ECO:0000256" key="2">
    <source>
        <dbReference type="ARBA" id="ARBA00011881"/>
    </source>
</evidence>
<accession>A0A7Y0K9T6</accession>
<comment type="subunit">
    <text evidence="2 7">Homotetramer.</text>
</comment>
<keyword evidence="4 7" id="KW-0479">Metal-binding</keyword>
<proteinExistence type="inferred from homology"/>
<dbReference type="EMBL" id="JABBPK010000001">
    <property type="protein sequence ID" value="NMO77805.1"/>
    <property type="molecule type" value="Genomic_DNA"/>
</dbReference>
<evidence type="ECO:0000256" key="6">
    <source>
        <dbReference type="ARBA" id="ARBA00022833"/>
    </source>
</evidence>
<comment type="pathway">
    <text evidence="7">Nitrogen metabolism; (S)-allantoin degradation; allantoate from (S)-allantoin: step 1/1.</text>
</comment>
<feature type="binding site" evidence="7">
    <location>
        <position position="316"/>
    </location>
    <ligand>
        <name>Zn(2+)</name>
        <dbReference type="ChEBI" id="CHEBI:29105"/>
        <label>1</label>
    </ligand>
</feature>
<keyword evidence="10" id="KW-1185">Reference proteome</keyword>
<evidence type="ECO:0000256" key="7">
    <source>
        <dbReference type="HAMAP-Rule" id="MF_01645"/>
    </source>
</evidence>
<comment type="caution">
    <text evidence="9">The sequence shown here is derived from an EMBL/GenBank/DDBJ whole genome shotgun (WGS) entry which is preliminary data.</text>
</comment>
<dbReference type="GO" id="GO:0006145">
    <property type="term" value="P:purine nucleobase catabolic process"/>
    <property type="evidence" value="ECO:0007669"/>
    <property type="project" value="TreeGrafter"/>
</dbReference>
<dbReference type="NCBIfam" id="TIGR03178">
    <property type="entry name" value="allantoinase"/>
    <property type="match status" value="1"/>
</dbReference>
<dbReference type="InterPro" id="IPR006680">
    <property type="entry name" value="Amidohydro-rel"/>
</dbReference>
<dbReference type="GO" id="GO:0008270">
    <property type="term" value="F:zinc ion binding"/>
    <property type="evidence" value="ECO:0007669"/>
    <property type="project" value="InterPro"/>
</dbReference>
<gene>
    <name evidence="7" type="primary">allB</name>
    <name evidence="9" type="ORF">HHU08_12430</name>
</gene>
<dbReference type="InterPro" id="IPR017593">
    <property type="entry name" value="Allantoinase"/>
</dbReference>
<feature type="binding site" description="via carbamate group" evidence="7">
    <location>
        <position position="151"/>
    </location>
    <ligand>
        <name>Zn(2+)</name>
        <dbReference type="ChEBI" id="CHEBI:29105"/>
        <label>1</label>
    </ligand>
</feature>
<dbReference type="Gene3D" id="2.30.40.10">
    <property type="entry name" value="Urease, subunit C, domain 1"/>
    <property type="match status" value="1"/>
</dbReference>
<comment type="similarity">
    <text evidence="7">Belongs to the metallo-dependent hydrolases superfamily. Allantoinase family.</text>
</comment>
<evidence type="ECO:0000256" key="4">
    <source>
        <dbReference type="ARBA" id="ARBA00022723"/>
    </source>
</evidence>
<evidence type="ECO:0000259" key="8">
    <source>
        <dbReference type="Pfam" id="PF01979"/>
    </source>
</evidence>
<dbReference type="GO" id="GO:0004038">
    <property type="term" value="F:allantoinase activity"/>
    <property type="evidence" value="ECO:0007669"/>
    <property type="project" value="UniProtKB-UniRule"/>
</dbReference>
<feature type="binding site" evidence="7">
    <location>
        <position position="66"/>
    </location>
    <ligand>
        <name>Zn(2+)</name>
        <dbReference type="ChEBI" id="CHEBI:29105"/>
        <label>1</label>
    </ligand>
</feature>
<protein>
    <recommendedName>
        <fullName evidence="7">Allantoinase</fullName>
        <ecNumber evidence="7">3.5.2.5</ecNumber>
    </recommendedName>
    <alternativeName>
        <fullName evidence="7">Allantoin-utilizing enzyme</fullName>
    </alternativeName>
</protein>
<dbReference type="InterPro" id="IPR050138">
    <property type="entry name" value="DHOase/Allantoinase_Hydrolase"/>
</dbReference>
<sequence>MNLWEYDLVIKNGMIVNEEKQIKANVGIKEGKIVEIDAHIMPNQGKHSIDADGLYLFPGVIDTHVHFNEPGRSEWEGFKTGSKSLAAGGSTLFFDMPLNSHPPTTTKEAFLQKDALAKEKSLIDYRLWGGVVPGNLDELEKLYQCGVIGFKAFMSNSGIEDFQFSDDRTLLQSMKKIAELQSILAVHAESDTITSFLSEEIISRRDHSALAFANARPIYSEIEAVQRIIAYAEVTKCKVHIVHISSSKVLKPILAAKAKGVDISVETCPHYLSLTVNDLEKLGSVAKCAPPLRTKQEIDNLWAAIGKGEIDVIGSDHSPSLVSMKEGTLLEAWGGISGCQTTLSVLLEEGYWKRGIPLEMIAKITSANPAKRFGIFPNKGSFSIGSDGDIAIVDLNEQFTLQKEDLYYKNKLSPYIGKTFRGRVKATISQGQIVYSTLKGNKISSPK</sequence>
<dbReference type="NCBIfam" id="NF004839">
    <property type="entry name" value="PRK06189.1"/>
    <property type="match status" value="1"/>
</dbReference>
<evidence type="ECO:0000313" key="9">
    <source>
        <dbReference type="EMBL" id="NMO77805.1"/>
    </source>
</evidence>
<name>A0A7Y0K9T6_9BACI</name>
<dbReference type="Proteomes" id="UP000588491">
    <property type="component" value="Unassembled WGS sequence"/>
</dbReference>
<keyword evidence="6 7" id="KW-0862">Zinc</keyword>
<evidence type="ECO:0000313" key="10">
    <source>
        <dbReference type="Proteomes" id="UP000588491"/>
    </source>
</evidence>
<comment type="cofactor">
    <cofactor evidence="7">
        <name>Zn(2+)</name>
        <dbReference type="ChEBI" id="CHEBI:29105"/>
    </cofactor>
    <text evidence="7">Binds 2 Zn(2+) ions per subunit.</text>
</comment>
<feature type="binding site" evidence="7">
    <location>
        <position position="187"/>
    </location>
    <ligand>
        <name>Zn(2+)</name>
        <dbReference type="ChEBI" id="CHEBI:29105"/>
        <label>2</label>
    </ligand>
</feature>
<feature type="binding site" description="via carbamate group" evidence="7">
    <location>
        <position position="151"/>
    </location>
    <ligand>
        <name>Zn(2+)</name>
        <dbReference type="ChEBI" id="CHEBI:29105"/>
        <label>2</label>
    </ligand>
</feature>
<evidence type="ECO:0000256" key="1">
    <source>
        <dbReference type="ARBA" id="ARBA00008829"/>
    </source>
</evidence>
<dbReference type="HAMAP" id="MF_01645">
    <property type="entry name" value="Hydantoinase"/>
    <property type="match status" value="1"/>
</dbReference>
<dbReference type="RefSeq" id="WP_040343684.1">
    <property type="nucleotide sequence ID" value="NZ_JABBPK010000001.1"/>
</dbReference>
<comment type="catalytic activity">
    <reaction evidence="7">
        <text>(S)-allantoin + H2O = allantoate + H(+)</text>
        <dbReference type="Rhea" id="RHEA:17029"/>
        <dbReference type="ChEBI" id="CHEBI:15377"/>
        <dbReference type="ChEBI" id="CHEBI:15378"/>
        <dbReference type="ChEBI" id="CHEBI:15678"/>
        <dbReference type="ChEBI" id="CHEBI:17536"/>
        <dbReference type="EC" id="3.5.2.5"/>
    </reaction>
</comment>
<dbReference type="InterPro" id="IPR018228">
    <property type="entry name" value="DNase_TatD-rel_CS"/>
</dbReference>
<dbReference type="PROSITE" id="PS01137">
    <property type="entry name" value="TATD_1"/>
    <property type="match status" value="1"/>
</dbReference>
<dbReference type="UniPathway" id="UPA00395">
    <property type="reaction ID" value="UER00653"/>
</dbReference>
<comment type="similarity">
    <text evidence="1">Belongs to the metallo-dependent hydrolases superfamily. Hydantoinase/dihydropyrimidinase family.</text>
</comment>
<evidence type="ECO:0000256" key="5">
    <source>
        <dbReference type="ARBA" id="ARBA00022801"/>
    </source>
</evidence>
<feature type="binding site" evidence="7">
    <location>
        <position position="64"/>
    </location>
    <ligand>
        <name>Zn(2+)</name>
        <dbReference type="ChEBI" id="CHEBI:29105"/>
        <label>1</label>
    </ligand>
</feature>
<reference evidence="9 10" key="1">
    <citation type="submission" date="2020-04" db="EMBL/GenBank/DDBJ databases">
        <title>Bacillus sp. UniB3 isolated from commercial digestive syrup.</title>
        <authorList>
            <person name="Thorat V."/>
            <person name="Kirdat K."/>
            <person name="Tiwarekar B."/>
            <person name="Yadav A."/>
        </authorList>
    </citation>
    <scope>NUCLEOTIDE SEQUENCE [LARGE SCALE GENOMIC DNA]</scope>
    <source>
        <strain evidence="9 10">UniB3</strain>
    </source>
</reference>
<dbReference type="PANTHER" id="PTHR43668">
    <property type="entry name" value="ALLANTOINASE"/>
    <property type="match status" value="1"/>
</dbReference>
<organism evidence="9 10">
    <name type="scientific">Niallia alba</name>
    <dbReference type="NCBI Taxonomy" id="2729105"/>
    <lineage>
        <taxon>Bacteria</taxon>
        <taxon>Bacillati</taxon>
        <taxon>Bacillota</taxon>
        <taxon>Bacilli</taxon>
        <taxon>Bacillales</taxon>
        <taxon>Bacillaceae</taxon>
        <taxon>Niallia</taxon>
    </lineage>
</organism>
<feature type="modified residue" description="N6-carboxylysine" evidence="7">
    <location>
        <position position="151"/>
    </location>
</feature>
<dbReference type="SUPFAM" id="SSF51556">
    <property type="entry name" value="Metallo-dependent hydrolases"/>
    <property type="match status" value="1"/>
</dbReference>
<dbReference type="Pfam" id="PF01979">
    <property type="entry name" value="Amidohydro_1"/>
    <property type="match status" value="1"/>
</dbReference>
<evidence type="ECO:0000256" key="3">
    <source>
        <dbReference type="ARBA" id="ARBA00022631"/>
    </source>
</evidence>
<comment type="function">
    <text evidence="7">Catalyzes the conversion of allantoin (5-ureidohydantoin) to allantoic acid by hydrolytic cleavage of the five-member hydantoin ring.</text>
</comment>
<dbReference type="Gene3D" id="3.20.20.140">
    <property type="entry name" value="Metal-dependent hydrolases"/>
    <property type="match status" value="1"/>
</dbReference>
<keyword evidence="3 7" id="KW-0659">Purine metabolism</keyword>
<dbReference type="GO" id="GO:0000256">
    <property type="term" value="P:allantoin catabolic process"/>
    <property type="evidence" value="ECO:0007669"/>
    <property type="project" value="UniProtKB-UniRule"/>
</dbReference>
<comment type="PTM">
    <text evidence="7">Carboxylation allows a single lysine to coordinate two zinc ions.</text>
</comment>
<dbReference type="SUPFAM" id="SSF51338">
    <property type="entry name" value="Composite domain of metallo-dependent hydrolases"/>
    <property type="match status" value="1"/>
</dbReference>
<dbReference type="AlphaFoldDB" id="A0A7Y0K9T6"/>
<feature type="binding site" evidence="7">
    <location>
        <position position="243"/>
    </location>
    <ligand>
        <name>Zn(2+)</name>
        <dbReference type="ChEBI" id="CHEBI:29105"/>
        <label>2</label>
    </ligand>
</feature>
<keyword evidence="5 7" id="KW-0378">Hydrolase</keyword>
<dbReference type="InterPro" id="IPR011059">
    <property type="entry name" value="Metal-dep_hydrolase_composite"/>
</dbReference>
<dbReference type="FunFam" id="3.20.20.140:FF:000174">
    <property type="entry name" value="Dihydropyrimidinase-related protein 2"/>
    <property type="match status" value="1"/>
</dbReference>
<dbReference type="InterPro" id="IPR047604">
    <property type="entry name" value="Allantoinase_bact"/>
</dbReference>
<dbReference type="PANTHER" id="PTHR43668:SF4">
    <property type="entry name" value="ALLANTOINASE"/>
    <property type="match status" value="1"/>
</dbReference>
<dbReference type="EC" id="3.5.2.5" evidence="7"/>
<dbReference type="GO" id="GO:0050897">
    <property type="term" value="F:cobalt ion binding"/>
    <property type="evidence" value="ECO:0007669"/>
    <property type="project" value="InterPro"/>
</dbReference>
<feature type="domain" description="Amidohydrolase-related" evidence="8">
    <location>
        <begin position="55"/>
        <end position="434"/>
    </location>
</feature>
<dbReference type="InterPro" id="IPR032466">
    <property type="entry name" value="Metal_Hydrolase"/>
</dbReference>
<dbReference type="GO" id="GO:0005737">
    <property type="term" value="C:cytoplasm"/>
    <property type="evidence" value="ECO:0007669"/>
    <property type="project" value="TreeGrafter"/>
</dbReference>